<dbReference type="InterPro" id="IPR005135">
    <property type="entry name" value="Endo/exonuclease/phosphatase"/>
</dbReference>
<dbReference type="CDD" id="cd09083">
    <property type="entry name" value="EEP-1"/>
    <property type="match status" value="1"/>
</dbReference>
<keyword evidence="3" id="KW-1185">Reference proteome</keyword>
<dbReference type="InterPro" id="IPR050410">
    <property type="entry name" value="CCR4/nocturin_mRNA_transcr"/>
</dbReference>
<dbReference type="Proteomes" id="UP000076079">
    <property type="component" value="Chromosome"/>
</dbReference>
<dbReference type="Pfam" id="PF03372">
    <property type="entry name" value="Exo_endo_phos"/>
    <property type="match status" value="1"/>
</dbReference>
<evidence type="ECO:0000259" key="1">
    <source>
        <dbReference type="Pfam" id="PF03372"/>
    </source>
</evidence>
<proteinExistence type="predicted"/>
<reference evidence="3" key="2">
    <citation type="submission" date="2016-04" db="EMBL/GenBank/DDBJ databases">
        <title>First Complete Genome Sequence of a Subdivision 6 Acidobacterium.</title>
        <authorList>
            <person name="Huang S."/>
            <person name="Vieira S."/>
            <person name="Bunk B."/>
            <person name="Riedel T."/>
            <person name="Sproeer C."/>
            <person name="Overmann J."/>
        </authorList>
    </citation>
    <scope>NUCLEOTIDE SEQUENCE [LARGE SCALE GENOMIC DNA]</scope>
    <source>
        <strain evidence="3">DSM 100886 HEG_-6_39</strain>
    </source>
</reference>
<dbReference type="OrthoDB" id="9793162at2"/>
<dbReference type="PROSITE" id="PS51318">
    <property type="entry name" value="TAT"/>
    <property type="match status" value="1"/>
</dbReference>
<dbReference type="Gene3D" id="3.60.10.10">
    <property type="entry name" value="Endonuclease/exonuclease/phosphatase"/>
    <property type="match status" value="1"/>
</dbReference>
<evidence type="ECO:0000313" key="3">
    <source>
        <dbReference type="Proteomes" id="UP000076079"/>
    </source>
</evidence>
<dbReference type="PANTHER" id="PTHR12121:SF36">
    <property type="entry name" value="ENDONUCLEASE_EXONUCLEASE_PHOSPHATASE DOMAIN-CONTAINING PROTEIN"/>
    <property type="match status" value="1"/>
</dbReference>
<reference evidence="2 3" key="1">
    <citation type="journal article" date="2016" name="Genome Announc.">
        <title>First Complete Genome Sequence of a Subdivision 6 Acidobacterium Strain.</title>
        <authorList>
            <person name="Huang S."/>
            <person name="Vieira S."/>
            <person name="Bunk B."/>
            <person name="Riedel T."/>
            <person name="Sproer C."/>
            <person name="Overmann J."/>
        </authorList>
    </citation>
    <scope>NUCLEOTIDE SEQUENCE [LARGE SCALE GENOMIC DNA]</scope>
    <source>
        <strain evidence="3">DSM 100886 HEG_-6_39</strain>
    </source>
</reference>
<dbReference type="GO" id="GO:0000175">
    <property type="term" value="F:3'-5'-RNA exonuclease activity"/>
    <property type="evidence" value="ECO:0007669"/>
    <property type="project" value="TreeGrafter"/>
</dbReference>
<dbReference type="PANTHER" id="PTHR12121">
    <property type="entry name" value="CARBON CATABOLITE REPRESSOR PROTEIN 4"/>
    <property type="match status" value="1"/>
</dbReference>
<dbReference type="InterPro" id="IPR036691">
    <property type="entry name" value="Endo/exonu/phosph_ase_sf"/>
</dbReference>
<dbReference type="STRING" id="1855912.LuPra_03582"/>
<feature type="domain" description="Endonuclease/exonuclease/phosphatase" evidence="1">
    <location>
        <begin position="50"/>
        <end position="292"/>
    </location>
</feature>
<protein>
    <submittedName>
        <fullName evidence="2">Exodeoxyribonuclease III (Xth)</fullName>
    </submittedName>
</protein>
<dbReference type="RefSeq" id="WP_157899346.1">
    <property type="nucleotide sequence ID" value="NZ_CP015136.1"/>
</dbReference>
<dbReference type="SUPFAM" id="SSF56219">
    <property type="entry name" value="DNase I-like"/>
    <property type="match status" value="1"/>
</dbReference>
<dbReference type="AlphaFoldDB" id="A0A143PP14"/>
<organism evidence="2 3">
    <name type="scientific">Luteitalea pratensis</name>
    <dbReference type="NCBI Taxonomy" id="1855912"/>
    <lineage>
        <taxon>Bacteria</taxon>
        <taxon>Pseudomonadati</taxon>
        <taxon>Acidobacteriota</taxon>
        <taxon>Vicinamibacteria</taxon>
        <taxon>Vicinamibacterales</taxon>
        <taxon>Vicinamibacteraceae</taxon>
        <taxon>Luteitalea</taxon>
    </lineage>
</organism>
<dbReference type="InterPro" id="IPR006311">
    <property type="entry name" value="TAT_signal"/>
</dbReference>
<evidence type="ECO:0000313" key="2">
    <source>
        <dbReference type="EMBL" id="AMY10352.1"/>
    </source>
</evidence>
<gene>
    <name evidence="2" type="ORF">LuPra_03582</name>
</gene>
<dbReference type="KEGG" id="abac:LuPra_03582"/>
<sequence length="304" mass="33236">MSHTVSPQSLHEGPSRRTVVLGALAAAAAAAAPLRAQSAAPPPAGTLKVMTFNIRYGTASDGENHWDKRKDFLVDVIRAEAPQVLGVQEALYGQLAYILEALPDYSMVGVGRDDGIRKGEYSAILYRRGSLSLSRSDTFWFSETPERVASTSWGNTITRICTWAQFTAPDGRPLYVYNLHLDHQSQPSREKSVALLRKRVEARDPKAPVIVTGDFNAGEKNPAVMAMLDGSVLRDTFRVAHPDASPAGTFTGFKFGQVQGEKIDYIFVTPEWDVVDAAIVRAARGDRYPSDHFPVTATLRSKGM</sequence>
<name>A0A143PP14_LUTPR</name>
<accession>A0A143PP14</accession>
<dbReference type="EMBL" id="CP015136">
    <property type="protein sequence ID" value="AMY10352.1"/>
    <property type="molecule type" value="Genomic_DNA"/>
</dbReference>